<reference evidence="2 3" key="1">
    <citation type="submission" date="2019-10" db="EMBL/GenBank/DDBJ databases">
        <authorList>
            <person name="Palmer J.M."/>
        </authorList>
    </citation>
    <scope>NUCLEOTIDE SEQUENCE [LARGE SCALE GENOMIC DNA]</scope>
    <source>
        <strain evidence="2 3">TWF506</strain>
    </source>
</reference>
<name>A0AAN8N1P7_9PEZI</name>
<keyword evidence="3" id="KW-1185">Reference proteome</keyword>
<feature type="region of interest" description="Disordered" evidence="1">
    <location>
        <begin position="14"/>
        <end position="34"/>
    </location>
</feature>
<organism evidence="2 3">
    <name type="scientific">Arthrobotrys conoides</name>
    <dbReference type="NCBI Taxonomy" id="74498"/>
    <lineage>
        <taxon>Eukaryota</taxon>
        <taxon>Fungi</taxon>
        <taxon>Dikarya</taxon>
        <taxon>Ascomycota</taxon>
        <taxon>Pezizomycotina</taxon>
        <taxon>Orbiliomycetes</taxon>
        <taxon>Orbiliales</taxon>
        <taxon>Orbiliaceae</taxon>
        <taxon>Arthrobotrys</taxon>
    </lineage>
</organism>
<feature type="region of interest" description="Disordered" evidence="1">
    <location>
        <begin position="73"/>
        <end position="101"/>
    </location>
</feature>
<protein>
    <submittedName>
        <fullName evidence="2">Uncharacterized protein</fullName>
    </submittedName>
</protein>
<dbReference type="Proteomes" id="UP001307849">
    <property type="component" value="Unassembled WGS sequence"/>
</dbReference>
<evidence type="ECO:0000313" key="2">
    <source>
        <dbReference type="EMBL" id="KAK6508389.1"/>
    </source>
</evidence>
<dbReference type="AlphaFoldDB" id="A0AAN8N1P7"/>
<comment type="caution">
    <text evidence="2">The sequence shown here is derived from an EMBL/GenBank/DDBJ whole genome shotgun (WGS) entry which is preliminary data.</text>
</comment>
<accession>A0AAN8N1P7</accession>
<proteinExistence type="predicted"/>
<evidence type="ECO:0000256" key="1">
    <source>
        <dbReference type="SAM" id="MobiDB-lite"/>
    </source>
</evidence>
<sequence>MIVIFISCNVTSASPLSTPPAKQSINPKDQISPNITHSTFDTNVKSISNSTSQWLPATDKNLTTKSLEAAKTAERKNLSQPLHRSEPLGDSSDQHKDIEARSRGWSKIDEGLFYLRKGTTGRVWATVRCDEPTAQLLARYTSIMDGSYTGRHDYFSFTNFRQRGGYGWGALSPEAIGVQLRLRQQICLNSCGCSARELRLSPSRQKKGCTYGIAVRCEAIIGCYCSVGLRDRPPPGLPRQVSSELIHQIRQASLRIPDRIRNLPINRGLEWRFSNESGGPDLVIPIGTPLEPAPEVLPIPPTWGPETINPAAIAAPVPAEDSFSPDPFEAFVYDPIFYTDPDLDIDDPGEGSSTGITRISNFGPVNVAPSSEPPFWLSGPTDADINWSNYLHGFGDEDDASDL</sequence>
<gene>
    <name evidence="2" type="ORF">TWF506_010482</name>
</gene>
<dbReference type="EMBL" id="JAVHJM010000008">
    <property type="protein sequence ID" value="KAK6508389.1"/>
    <property type="molecule type" value="Genomic_DNA"/>
</dbReference>
<evidence type="ECO:0000313" key="3">
    <source>
        <dbReference type="Proteomes" id="UP001307849"/>
    </source>
</evidence>